<name>A0A447I718_9HYPH</name>
<accession>A0A447I718</accession>
<proteinExistence type="inferred from homology"/>
<dbReference type="AlphaFoldDB" id="A0A447I718"/>
<dbReference type="Proteomes" id="UP000268844">
    <property type="component" value="Unassembled WGS sequence"/>
</dbReference>
<evidence type="ECO:0000256" key="1">
    <source>
        <dbReference type="ARBA" id="ARBA00004418"/>
    </source>
</evidence>
<dbReference type="Pfam" id="PF01547">
    <property type="entry name" value="SBP_bac_1"/>
    <property type="match status" value="1"/>
</dbReference>
<dbReference type="GO" id="GO:0042597">
    <property type="term" value="C:periplasmic space"/>
    <property type="evidence" value="ECO:0007669"/>
    <property type="project" value="UniProtKB-SubCell"/>
</dbReference>
<feature type="signal peptide" evidence="9">
    <location>
        <begin position="1"/>
        <end position="21"/>
    </location>
</feature>
<evidence type="ECO:0000313" key="10">
    <source>
        <dbReference type="EMBL" id="VDS03265.1"/>
    </source>
</evidence>
<keyword evidence="4 9" id="KW-0732">Signal</keyword>
<keyword evidence="5" id="KW-0574">Periplasm</keyword>
<evidence type="ECO:0000256" key="2">
    <source>
        <dbReference type="ARBA" id="ARBA00008520"/>
    </source>
</evidence>
<dbReference type="EMBL" id="UZWD01000004">
    <property type="protein sequence ID" value="VDS03265.1"/>
    <property type="molecule type" value="Genomic_DNA"/>
</dbReference>
<evidence type="ECO:0000256" key="6">
    <source>
        <dbReference type="ARBA" id="ARBA00023136"/>
    </source>
</evidence>
<dbReference type="RefSeq" id="WP_126148855.1">
    <property type="nucleotide sequence ID" value="NZ_JBHTMH010000001.1"/>
</dbReference>
<comment type="subcellular location">
    <subcellularLocation>
        <location evidence="1">Periplasm</location>
    </subcellularLocation>
</comment>
<evidence type="ECO:0000256" key="7">
    <source>
        <dbReference type="ARBA" id="ARBA00023139"/>
    </source>
</evidence>
<dbReference type="Gene3D" id="3.40.190.10">
    <property type="entry name" value="Periplasmic binding protein-like II"/>
    <property type="match status" value="1"/>
</dbReference>
<evidence type="ECO:0000256" key="4">
    <source>
        <dbReference type="ARBA" id="ARBA00022729"/>
    </source>
</evidence>
<keyword evidence="11" id="KW-1185">Reference proteome</keyword>
<keyword evidence="6" id="KW-0472">Membrane</keyword>
<dbReference type="PANTHER" id="PTHR43649:SF33">
    <property type="entry name" value="POLYGALACTURONAN_RHAMNOGALACTURONAN-BINDING PROTEIN YTCQ"/>
    <property type="match status" value="1"/>
</dbReference>
<dbReference type="OrthoDB" id="9811951at2"/>
<sequence>MTRLLFATAASVLALSVGVQAQDTTKLVFAYWGDPAELPPFQKIVADYEAANPNIDIEVQHAPWSGYFTRLDAQLAAGAGPDVFFITNVPAYAARNQLEPLDQWIADSGFPIAEYNQEALAIHSLNDKLYSIPRDNDTNALYFNKAAFDAAGIDYPQADWDWDDLREAALALTQRDGNRVSMYGFATEANDWPRWIIQNGGDVFDNPLKPTTFTMDKPEATEAIQFLGDMINTDHVMPSFQELQQSGGTSQLFLGGQVAMVVTNAARLGTFADASFEWAVAPLPTGRTGIHANRLGGAGFAMNAFSQHKEAAWDFLSYLAGEPGQVTFASANASAVPAMVGNAAVRAAFQAPFADIFLAESEYGKLFPQFSGYVDITNLYIQPALDLVWTGEAKAQDAISAIVSDVQARLAQ</sequence>
<protein>
    <submittedName>
        <fullName evidence="10">ABC transporter substrate-binding protein YesO</fullName>
    </submittedName>
</protein>
<dbReference type="CDD" id="cd13585">
    <property type="entry name" value="PBP2_TMBP_like"/>
    <property type="match status" value="1"/>
</dbReference>
<evidence type="ECO:0000256" key="8">
    <source>
        <dbReference type="ARBA" id="ARBA00023288"/>
    </source>
</evidence>
<dbReference type="InterPro" id="IPR006059">
    <property type="entry name" value="SBP"/>
</dbReference>
<dbReference type="InterPro" id="IPR050490">
    <property type="entry name" value="Bact_solute-bd_prot1"/>
</dbReference>
<dbReference type="PANTHER" id="PTHR43649">
    <property type="entry name" value="ARABINOSE-BINDING PROTEIN-RELATED"/>
    <property type="match status" value="1"/>
</dbReference>
<organism evidence="10 11">
    <name type="scientific">Devosia equisanguinis</name>
    <dbReference type="NCBI Taxonomy" id="2490941"/>
    <lineage>
        <taxon>Bacteria</taxon>
        <taxon>Pseudomonadati</taxon>
        <taxon>Pseudomonadota</taxon>
        <taxon>Alphaproteobacteria</taxon>
        <taxon>Hyphomicrobiales</taxon>
        <taxon>Devosiaceae</taxon>
        <taxon>Devosia</taxon>
    </lineage>
</organism>
<keyword evidence="7" id="KW-0564">Palmitate</keyword>
<comment type="similarity">
    <text evidence="2">Belongs to the bacterial solute-binding protein 1 family.</text>
</comment>
<evidence type="ECO:0000313" key="11">
    <source>
        <dbReference type="Proteomes" id="UP000268844"/>
    </source>
</evidence>
<evidence type="ECO:0000256" key="9">
    <source>
        <dbReference type="SAM" id="SignalP"/>
    </source>
</evidence>
<keyword evidence="8" id="KW-0449">Lipoprotein</keyword>
<reference evidence="10 11" key="1">
    <citation type="submission" date="2018-12" db="EMBL/GenBank/DDBJ databases">
        <authorList>
            <person name="Criscuolo A."/>
        </authorList>
    </citation>
    <scope>NUCLEOTIDE SEQUENCE [LARGE SCALE GENOMIC DNA]</scope>
    <source>
        <strain evidence="10">ACIP1116281</strain>
    </source>
</reference>
<feature type="chain" id="PRO_5019395407" evidence="9">
    <location>
        <begin position="22"/>
        <end position="412"/>
    </location>
</feature>
<evidence type="ECO:0000256" key="5">
    <source>
        <dbReference type="ARBA" id="ARBA00022764"/>
    </source>
</evidence>
<dbReference type="SUPFAM" id="SSF53850">
    <property type="entry name" value="Periplasmic binding protein-like II"/>
    <property type="match status" value="1"/>
</dbReference>
<evidence type="ECO:0000256" key="3">
    <source>
        <dbReference type="ARBA" id="ARBA00022475"/>
    </source>
</evidence>
<gene>
    <name evidence="10" type="primary">yesO_2</name>
    <name evidence="10" type="ORF">DEVEQU_00386</name>
</gene>
<keyword evidence="3" id="KW-1003">Cell membrane</keyword>